<dbReference type="AlphaFoldDB" id="A0A0N8TAR1"/>
<organism evidence="3 4">
    <name type="scientific">Pseudomonas amygdali pv. ulmi</name>
    <dbReference type="NCBI Taxonomy" id="251720"/>
    <lineage>
        <taxon>Bacteria</taxon>
        <taxon>Pseudomonadati</taxon>
        <taxon>Pseudomonadota</taxon>
        <taxon>Gammaproteobacteria</taxon>
        <taxon>Pseudomonadales</taxon>
        <taxon>Pseudomonadaceae</taxon>
        <taxon>Pseudomonas</taxon>
        <taxon>Pseudomonas amygdali</taxon>
    </lineage>
</organism>
<dbReference type="PANTHER" id="PTHR35191">
    <property type="entry name" value="PROPHAGE SIDE TAIL FIBER PROTEIN HOMOLOG STFQ-RELATED"/>
    <property type="match status" value="1"/>
</dbReference>
<gene>
    <name evidence="3" type="ORF">ALO41_01609</name>
</gene>
<dbReference type="Gene3D" id="2.60.40.3940">
    <property type="match status" value="1"/>
</dbReference>
<dbReference type="OrthoDB" id="9810174at2"/>
<dbReference type="Proteomes" id="UP000050266">
    <property type="component" value="Unassembled WGS sequence"/>
</dbReference>
<dbReference type="PATRIC" id="fig|251720.4.peg.2159"/>
<dbReference type="PANTHER" id="PTHR35191:SF1">
    <property type="entry name" value="PROPHAGE SIDE TAIL FIBER PROTEIN HOMOLOG STFQ-RELATED"/>
    <property type="match status" value="1"/>
</dbReference>
<protein>
    <submittedName>
        <fullName evidence="3">Prophage PSPPH06, putative tail fiber protein</fullName>
    </submittedName>
</protein>
<feature type="domain" description="Phage tail fibre protein N-terminal" evidence="1">
    <location>
        <begin position="3"/>
        <end position="158"/>
    </location>
</feature>
<evidence type="ECO:0000313" key="4">
    <source>
        <dbReference type="Proteomes" id="UP000050266"/>
    </source>
</evidence>
<evidence type="ECO:0000259" key="1">
    <source>
        <dbReference type="Pfam" id="PF12571"/>
    </source>
</evidence>
<comment type="caution">
    <text evidence="3">The sequence shown here is derived from an EMBL/GenBank/DDBJ whole genome shotgun (WGS) entry which is preliminary data.</text>
</comment>
<proteinExistence type="predicted"/>
<dbReference type="EMBL" id="LJRQ01000430">
    <property type="protein sequence ID" value="KPZ05897.1"/>
    <property type="molecule type" value="Genomic_DNA"/>
</dbReference>
<name>A0A0N8TAR1_PSEA0</name>
<dbReference type="Pfam" id="PF21882">
    <property type="entry name" value="Gp53-like_C"/>
    <property type="match status" value="1"/>
</dbReference>
<dbReference type="InterPro" id="IPR022225">
    <property type="entry name" value="Phage_tail_fibre_N"/>
</dbReference>
<accession>A0A0N8TAR1</accession>
<dbReference type="Pfam" id="PF12571">
    <property type="entry name" value="Phage_tail_fib"/>
    <property type="match status" value="1"/>
</dbReference>
<dbReference type="InterPro" id="IPR054075">
    <property type="entry name" value="Gp53-like_C"/>
</dbReference>
<reference evidence="3 4" key="1">
    <citation type="submission" date="2015-09" db="EMBL/GenBank/DDBJ databases">
        <title>Genome announcement of multiple Pseudomonas syringae strains.</title>
        <authorList>
            <person name="Thakur S."/>
            <person name="Wang P.W."/>
            <person name="Gong Y."/>
            <person name="Weir B.S."/>
            <person name="Guttman D.S."/>
        </authorList>
    </citation>
    <scope>NUCLEOTIDE SEQUENCE [LARGE SCALE GENOMIC DNA]</scope>
    <source>
        <strain evidence="3 4">ICMP3962</strain>
    </source>
</reference>
<dbReference type="RefSeq" id="WP_057434261.1">
    <property type="nucleotide sequence ID" value="NZ_LIHQ01000249.1"/>
</dbReference>
<feature type="domain" description="Putative tail fiber protein gp53-like C-terminal" evidence="2">
    <location>
        <begin position="721"/>
        <end position="810"/>
    </location>
</feature>
<evidence type="ECO:0000313" key="3">
    <source>
        <dbReference type="EMBL" id="KPZ05897.1"/>
    </source>
</evidence>
<sequence length="814" mass="86924">MAASITLAGEKLIAQKQAANLPLTVARFVLANVPGLNVSGPVNRAGVKPPAAQIVYTANITQQGYVNPNQVVYSLLMGTDIGDFDWNWIGLETSDDVLLSVAYVPLQQKRKNVLPDQIGNNVTRNFLVVFDGAQQLTGIKIDASTWQHDFTVRLKGIDERERLSNRDVFGRACFFDSGLKLEKVGSTYQLKAGVAYVEGIRLESTAVLPVVVPSVPNKAWLDVSLQRDHSDVVGTFQVVFGMGKEDYNDGAGARHYLVPLADLPTSSLITDLRSVEPIITELIKHLASRVGDYPNLRARATTKDDVKLDQIPNAISSDPTNNSDQVLATTKMVVAVRQLLEALVDTKLNKNGGNVTGTINTTQSIVLNNGSNDSPEVRWATTLRTVFADVYNHTFRIFSTGVSDPLNLDLANQRAYLFGREPWDTGNFNPALKADLAGAAFTGPVRVPSLPATTKDQQAANTAFVHSVVAALVDSSPAALDTLKELARALGNDPNFATSMTNALAGKLSTSGGTVAGQLYSRKADAQLGVWGSAGLVLDSDFHPAITFHASSRGVARMLGLQTDNELYLGGSDPGQPQYKLYHSGNFNPAGKANVATTLGGYGITDAYTASQSDGRFVRLAGENGYTAFSLGQVPSLAAAGAYTQGHAPLGITNGNNPAAAAVITFHRGGSYGTFFGLDTDNQFAFGGWSAGNARYRFWTEANRPKNTASVEVNGWHKDADTGRIEQWGRVTLVSPNDVGAVTEAGIYFPMSFPAAFHSVTFGIEAVGETTEIAENLVGFHSPGLGAMTVRVQRVAGSNPSNTPITIHYRVTGK</sequence>
<dbReference type="InterPro" id="IPR051934">
    <property type="entry name" value="Phage_Tail_Fiber_Structural"/>
</dbReference>
<evidence type="ECO:0000259" key="2">
    <source>
        <dbReference type="Pfam" id="PF21882"/>
    </source>
</evidence>